<protein>
    <recommendedName>
        <fullName evidence="6">Dihydrolipoamide acetyltransferase component of pyruvate dehydrogenase complex</fullName>
        <ecNumber evidence="6">2.3.1.-</ecNumber>
    </recommendedName>
</protein>
<sequence>MPTKVLVPMLGEAVEEVTIVSWLKAEGDSVEEYEGLLEVETDKVVTEIPSPAEGVVLKIFESEEGKILSVGTLLAWIGAEGEKIPDGDEAPASHADKKPAPVKNEEKLISSVAPPKAAPVRDSALGFISPVVAKIAAEKQIDLQQVTGTGSGGRITKKDILAYLDSPKSASPAVKISTQKGGSLLPITSVRRAIAKHMVDSRRISPHVTTVMEVDFSAVIAHRKANKAAFAADGVKLTYTSYFVAATAAALRAWPIVNSSWTDEGILLHKDINIGMATSLGDDGLIVPVIRNPERLSLLGLAEIVNDLANRARNKRLRPEEVRDGTFSITNHGVSGSLFAMPIINQPQVAILGVGAIQKRVVVITDDSGADMIAIRPMVYLTLTIDHRILDGAIADHFLAEIVTELGKW</sequence>
<accession>A0A8J6NH40</accession>
<dbReference type="SUPFAM" id="SSF47005">
    <property type="entry name" value="Peripheral subunit-binding domain of 2-oxo acid dehydrogenase complex"/>
    <property type="match status" value="1"/>
</dbReference>
<dbReference type="EC" id="2.3.1.-" evidence="6"/>
<evidence type="ECO:0000313" key="10">
    <source>
        <dbReference type="EMBL" id="MBC8335753.1"/>
    </source>
</evidence>
<evidence type="ECO:0000256" key="1">
    <source>
        <dbReference type="ARBA" id="ARBA00001938"/>
    </source>
</evidence>
<evidence type="ECO:0000256" key="4">
    <source>
        <dbReference type="ARBA" id="ARBA00022823"/>
    </source>
</evidence>
<proteinExistence type="inferred from homology"/>
<dbReference type="Gene3D" id="4.10.320.10">
    <property type="entry name" value="E3-binding domain"/>
    <property type="match status" value="1"/>
</dbReference>
<dbReference type="InterPro" id="IPR000089">
    <property type="entry name" value="Biotin_lipoyl"/>
</dbReference>
<keyword evidence="4 6" id="KW-0450">Lipoyl</keyword>
<dbReference type="InterPro" id="IPR003016">
    <property type="entry name" value="2-oxoA_DH_lipoyl-BS"/>
</dbReference>
<dbReference type="PROSITE" id="PS00189">
    <property type="entry name" value="LIPOYL"/>
    <property type="match status" value="1"/>
</dbReference>
<feature type="compositionally biased region" description="Basic and acidic residues" evidence="7">
    <location>
        <begin position="94"/>
        <end position="107"/>
    </location>
</feature>
<dbReference type="PANTHER" id="PTHR43178">
    <property type="entry name" value="DIHYDROLIPOAMIDE ACETYLTRANSFERASE COMPONENT OF PYRUVATE DEHYDROGENASE COMPLEX"/>
    <property type="match status" value="1"/>
</dbReference>
<dbReference type="InterPro" id="IPR023213">
    <property type="entry name" value="CAT-like_dom_sf"/>
</dbReference>
<evidence type="ECO:0000256" key="6">
    <source>
        <dbReference type="RuleBase" id="RU003423"/>
    </source>
</evidence>
<dbReference type="InterPro" id="IPR011053">
    <property type="entry name" value="Single_hybrid_motif"/>
</dbReference>
<dbReference type="Pfam" id="PF02817">
    <property type="entry name" value="E3_binding"/>
    <property type="match status" value="1"/>
</dbReference>
<dbReference type="EMBL" id="JACNJN010000121">
    <property type="protein sequence ID" value="MBC8335753.1"/>
    <property type="molecule type" value="Genomic_DNA"/>
</dbReference>
<dbReference type="Pfam" id="PF00364">
    <property type="entry name" value="Biotin_lipoyl"/>
    <property type="match status" value="1"/>
</dbReference>
<dbReference type="InterPro" id="IPR050743">
    <property type="entry name" value="2-oxoacid_DH_E2_comp"/>
</dbReference>
<reference evidence="10 11" key="1">
    <citation type="submission" date="2020-08" db="EMBL/GenBank/DDBJ databases">
        <title>Bridging the membrane lipid divide: bacteria of the FCB group superphylum have the potential to synthesize archaeal ether lipids.</title>
        <authorList>
            <person name="Villanueva L."/>
            <person name="Von Meijenfeldt F.A.B."/>
            <person name="Westbye A.B."/>
            <person name="Yadav S."/>
            <person name="Hopmans E.C."/>
            <person name="Dutilh B.E."/>
            <person name="Sinninghe Damste J.S."/>
        </authorList>
    </citation>
    <scope>NUCLEOTIDE SEQUENCE [LARGE SCALE GENOMIC DNA]</scope>
    <source>
        <strain evidence="10">NIOZ-UU36</strain>
    </source>
</reference>
<dbReference type="GO" id="GO:0016407">
    <property type="term" value="F:acetyltransferase activity"/>
    <property type="evidence" value="ECO:0007669"/>
    <property type="project" value="TreeGrafter"/>
</dbReference>
<feature type="domain" description="Peripheral subunit-binding (PSBD)" evidence="9">
    <location>
        <begin position="127"/>
        <end position="164"/>
    </location>
</feature>
<name>A0A8J6NH40_9CHLR</name>
<comment type="caution">
    <text evidence="10">The sequence shown here is derived from an EMBL/GenBank/DDBJ whole genome shotgun (WGS) entry which is preliminary data.</text>
</comment>
<dbReference type="GO" id="GO:0031405">
    <property type="term" value="F:lipoic acid binding"/>
    <property type="evidence" value="ECO:0007669"/>
    <property type="project" value="TreeGrafter"/>
</dbReference>
<evidence type="ECO:0000256" key="5">
    <source>
        <dbReference type="ARBA" id="ARBA00023315"/>
    </source>
</evidence>
<comment type="similarity">
    <text evidence="2 6">Belongs to the 2-oxoacid dehydrogenase family.</text>
</comment>
<evidence type="ECO:0000313" key="11">
    <source>
        <dbReference type="Proteomes" id="UP000614469"/>
    </source>
</evidence>
<dbReference type="InterPro" id="IPR004167">
    <property type="entry name" value="PSBD"/>
</dbReference>
<dbReference type="Pfam" id="PF00198">
    <property type="entry name" value="2-oxoacid_dh"/>
    <property type="match status" value="1"/>
</dbReference>
<dbReference type="InterPro" id="IPR036625">
    <property type="entry name" value="E3-bd_dom_sf"/>
</dbReference>
<keyword evidence="3 6" id="KW-0808">Transferase</keyword>
<evidence type="ECO:0000259" key="9">
    <source>
        <dbReference type="PROSITE" id="PS51826"/>
    </source>
</evidence>
<dbReference type="GO" id="GO:0005737">
    <property type="term" value="C:cytoplasm"/>
    <property type="evidence" value="ECO:0007669"/>
    <property type="project" value="TreeGrafter"/>
</dbReference>
<feature type="domain" description="Lipoyl-binding" evidence="8">
    <location>
        <begin position="2"/>
        <end position="78"/>
    </location>
</feature>
<evidence type="ECO:0000256" key="3">
    <source>
        <dbReference type="ARBA" id="ARBA00022679"/>
    </source>
</evidence>
<feature type="region of interest" description="Disordered" evidence="7">
    <location>
        <begin position="85"/>
        <end position="107"/>
    </location>
</feature>
<dbReference type="Gene3D" id="2.40.50.100">
    <property type="match status" value="1"/>
</dbReference>
<dbReference type="SUPFAM" id="SSF52777">
    <property type="entry name" value="CoA-dependent acyltransferases"/>
    <property type="match status" value="1"/>
</dbReference>
<evidence type="ECO:0000256" key="2">
    <source>
        <dbReference type="ARBA" id="ARBA00007317"/>
    </source>
</evidence>
<keyword evidence="5 6" id="KW-0012">Acyltransferase</keyword>
<dbReference type="PANTHER" id="PTHR43178:SF5">
    <property type="entry name" value="LIPOAMIDE ACYLTRANSFERASE COMPONENT OF BRANCHED-CHAIN ALPHA-KETO ACID DEHYDROGENASE COMPLEX, MITOCHONDRIAL"/>
    <property type="match status" value="1"/>
</dbReference>
<gene>
    <name evidence="10" type="ORF">H8E29_10830</name>
</gene>
<dbReference type="InterPro" id="IPR001078">
    <property type="entry name" value="2-oxoacid_DH_actylTfrase"/>
</dbReference>
<organism evidence="10 11">
    <name type="scientific">Candidatus Desulfolinea nitratireducens</name>
    <dbReference type="NCBI Taxonomy" id="2841698"/>
    <lineage>
        <taxon>Bacteria</taxon>
        <taxon>Bacillati</taxon>
        <taxon>Chloroflexota</taxon>
        <taxon>Anaerolineae</taxon>
        <taxon>Anaerolineales</taxon>
        <taxon>Anaerolineales incertae sedis</taxon>
        <taxon>Candidatus Desulfolinea</taxon>
    </lineage>
</organism>
<comment type="cofactor">
    <cofactor evidence="1 6">
        <name>(R)-lipoate</name>
        <dbReference type="ChEBI" id="CHEBI:83088"/>
    </cofactor>
</comment>
<dbReference type="PROSITE" id="PS51826">
    <property type="entry name" value="PSBD"/>
    <property type="match status" value="1"/>
</dbReference>
<evidence type="ECO:0000256" key="7">
    <source>
        <dbReference type="SAM" id="MobiDB-lite"/>
    </source>
</evidence>
<dbReference type="AlphaFoldDB" id="A0A8J6NH40"/>
<evidence type="ECO:0000259" key="8">
    <source>
        <dbReference type="PROSITE" id="PS50968"/>
    </source>
</evidence>
<dbReference type="Proteomes" id="UP000614469">
    <property type="component" value="Unassembled WGS sequence"/>
</dbReference>
<dbReference type="CDD" id="cd06849">
    <property type="entry name" value="lipoyl_domain"/>
    <property type="match status" value="1"/>
</dbReference>
<dbReference type="PROSITE" id="PS50968">
    <property type="entry name" value="BIOTINYL_LIPOYL"/>
    <property type="match status" value="1"/>
</dbReference>
<dbReference type="SUPFAM" id="SSF51230">
    <property type="entry name" value="Single hybrid motif"/>
    <property type="match status" value="1"/>
</dbReference>
<dbReference type="Gene3D" id="3.30.559.10">
    <property type="entry name" value="Chloramphenicol acetyltransferase-like domain"/>
    <property type="match status" value="1"/>
</dbReference>